<feature type="binding site" evidence="7">
    <location>
        <position position="264"/>
    </location>
    <ligand>
        <name>substrate</name>
    </ligand>
</feature>
<dbReference type="InterPro" id="IPR011059">
    <property type="entry name" value="Metal-dep_hydrolase_composite"/>
</dbReference>
<evidence type="ECO:0000256" key="5">
    <source>
        <dbReference type="PIRNR" id="PIRNR038994"/>
    </source>
</evidence>
<dbReference type="STRING" id="1160091.B9T39_05935"/>
<comment type="cofactor">
    <cofactor evidence="8">
        <name>a divalent metal cation</name>
        <dbReference type="ChEBI" id="CHEBI:60240"/>
    </cofactor>
    <text evidence="8">Binds 1 divalent metal cation per subunit.</text>
</comment>
<reference evidence="10 11" key="1">
    <citation type="submission" date="2017-04" db="EMBL/GenBank/DDBJ databases">
        <title>Draft genome sequences of Alloscardovia macacae UMA81211 and UMA81212 isolated from the feces of a rhesus macaque (Macaca mulatta).</title>
        <authorList>
            <person name="Albert K."/>
            <person name="Sela D.A."/>
        </authorList>
    </citation>
    <scope>NUCLEOTIDE SEQUENCE [LARGE SCALE GENOMIC DNA]</scope>
    <source>
        <strain evidence="10 11">UMA81212</strain>
    </source>
</reference>
<dbReference type="AlphaFoldDB" id="A0A1Y2ST86"/>
<feature type="binding site" evidence="7">
    <location>
        <begin position="344"/>
        <end position="346"/>
    </location>
    <ligand>
        <name>substrate</name>
    </ligand>
</feature>
<feature type="binding site" evidence="7">
    <location>
        <begin position="256"/>
        <end position="257"/>
    </location>
    <ligand>
        <name>substrate</name>
    </ligand>
</feature>
<evidence type="ECO:0000256" key="4">
    <source>
        <dbReference type="ARBA" id="ARBA00023277"/>
    </source>
</evidence>
<evidence type="ECO:0000256" key="6">
    <source>
        <dbReference type="PIRSR" id="PIRSR038994-1"/>
    </source>
</evidence>
<dbReference type="GO" id="GO:0046872">
    <property type="term" value="F:metal ion binding"/>
    <property type="evidence" value="ECO:0007669"/>
    <property type="project" value="UniProtKB-KW"/>
</dbReference>
<evidence type="ECO:0000256" key="3">
    <source>
        <dbReference type="ARBA" id="ARBA00022801"/>
    </source>
</evidence>
<dbReference type="GO" id="GO:0008448">
    <property type="term" value="F:N-acetylglucosamine-6-phosphate deacetylase activity"/>
    <property type="evidence" value="ECO:0007669"/>
    <property type="project" value="InterPro"/>
</dbReference>
<dbReference type="InterPro" id="IPR006680">
    <property type="entry name" value="Amidohydro-rel"/>
</dbReference>
<feature type="binding site" evidence="8">
    <location>
        <position position="232"/>
    </location>
    <ligand>
        <name>Zn(2+)</name>
        <dbReference type="ChEBI" id="CHEBI:29105"/>
    </ligand>
</feature>
<feature type="binding site" evidence="7">
    <location>
        <position position="288"/>
    </location>
    <ligand>
        <name>substrate</name>
    </ligand>
</feature>
<dbReference type="PIRSF" id="PIRSF038994">
    <property type="entry name" value="NagA"/>
    <property type="match status" value="1"/>
</dbReference>
<keyword evidence="3 5" id="KW-0378">Hydrolase</keyword>
<comment type="caution">
    <text evidence="10">The sequence shown here is derived from an EMBL/GenBank/DDBJ whole genome shotgun (WGS) entry which is preliminary data.</text>
</comment>
<dbReference type="Gene3D" id="2.30.40.10">
    <property type="entry name" value="Urease, subunit C, domain 1"/>
    <property type="match status" value="1"/>
</dbReference>
<dbReference type="Proteomes" id="UP000243540">
    <property type="component" value="Unassembled WGS sequence"/>
</dbReference>
<dbReference type="PANTHER" id="PTHR11113">
    <property type="entry name" value="N-ACETYLGLUCOSAMINE-6-PHOSPHATE DEACETYLASE"/>
    <property type="match status" value="1"/>
</dbReference>
<evidence type="ECO:0000313" key="10">
    <source>
        <dbReference type="EMBL" id="OTA28761.1"/>
    </source>
</evidence>
<sequence length="427" mass="45265">MRGAAQAGMAQSDSAQTNPVQVGTGRITIFEHARVVDALGDERDAWLILRDGVIIARGVGDVLLEAIKDELISEVGVSARDMRVLDVKGAIVCPGYIDIHSHGGWGSAFDDGPEGISMARAFHMLHGTTRNVLSLITNPWEDLLENVRVAASVTKQREDVLGLHLEGPFLAVKRKGAHDEQCLLDPTPERVEQLLDAADGTLQQITIAPELPHGMSAIEQFARAGVHPAVGHCDADYDQARAGFEHGASIMTHMFNAMNGISHRAPGPIPAATQNDGVTVELIADGFHVQVPVLRSAVQMTQHRLALVTDAMAAAGCPDGAYLLGNLEVNVVDGHARLVSNGAIAGSTLNLEEAVQRMVLEVGMSVRDAIEAATFTPARALGLDRPNAVTSAPVGLLRQGFAADVLVLHPATLEVQEVWCAGVQIGE</sequence>
<feature type="active site" description="Proton donor/acceptor" evidence="6">
    <location>
        <position position="310"/>
    </location>
</feature>
<dbReference type="GO" id="GO:0006046">
    <property type="term" value="P:N-acetylglucosamine catabolic process"/>
    <property type="evidence" value="ECO:0007669"/>
    <property type="project" value="TreeGrafter"/>
</dbReference>
<gene>
    <name evidence="10" type="ORF">B9T39_05935</name>
</gene>
<organism evidence="10 11">
    <name type="scientific">Alloscardovia macacae</name>
    <dbReference type="NCBI Taxonomy" id="1160091"/>
    <lineage>
        <taxon>Bacteria</taxon>
        <taxon>Bacillati</taxon>
        <taxon>Actinomycetota</taxon>
        <taxon>Actinomycetes</taxon>
        <taxon>Bifidobacteriales</taxon>
        <taxon>Bifidobacteriaceae</taxon>
        <taxon>Alloscardovia</taxon>
    </lineage>
</organism>
<evidence type="ECO:0000256" key="8">
    <source>
        <dbReference type="PIRSR" id="PIRSR038994-3"/>
    </source>
</evidence>
<feature type="binding site" evidence="8">
    <location>
        <position position="253"/>
    </location>
    <ligand>
        <name>Zn(2+)</name>
        <dbReference type="ChEBI" id="CHEBI:29105"/>
    </ligand>
</feature>
<feature type="binding site" evidence="8">
    <location>
        <position position="166"/>
    </location>
    <ligand>
        <name>Zn(2+)</name>
        <dbReference type="ChEBI" id="CHEBI:29105"/>
    </ligand>
</feature>
<dbReference type="SUPFAM" id="SSF51556">
    <property type="entry name" value="Metallo-dependent hydrolases"/>
    <property type="match status" value="1"/>
</dbReference>
<proteinExistence type="inferred from homology"/>
<dbReference type="CDD" id="cd00854">
    <property type="entry name" value="NagA"/>
    <property type="match status" value="1"/>
</dbReference>
<dbReference type="Gene3D" id="3.20.20.140">
    <property type="entry name" value="Metal-dependent hydrolases"/>
    <property type="match status" value="1"/>
</dbReference>
<feature type="binding site" evidence="7">
    <location>
        <position position="177"/>
    </location>
    <ligand>
        <name>substrate</name>
    </ligand>
</feature>
<keyword evidence="2 8" id="KW-0479">Metal-binding</keyword>
<dbReference type="EMBL" id="NEKC01000012">
    <property type="protein sequence ID" value="OTA28761.1"/>
    <property type="molecule type" value="Genomic_DNA"/>
</dbReference>
<dbReference type="PANTHER" id="PTHR11113:SF14">
    <property type="entry name" value="N-ACETYLGLUCOSAMINE-6-PHOSPHATE DEACETYLASE"/>
    <property type="match status" value="1"/>
</dbReference>
<dbReference type="InterPro" id="IPR003764">
    <property type="entry name" value="GlcNAc_6-P_deAcase"/>
</dbReference>
<feature type="domain" description="Amidohydrolase-related" evidence="9">
    <location>
        <begin position="91"/>
        <end position="419"/>
    </location>
</feature>
<name>A0A1Y2ST86_9BIFI</name>
<protein>
    <submittedName>
        <fullName evidence="10">N-acetylglucosamine-6-phosphate deacetylase</fullName>
    </submittedName>
</protein>
<evidence type="ECO:0000259" key="9">
    <source>
        <dbReference type="Pfam" id="PF01979"/>
    </source>
</evidence>
<comment type="similarity">
    <text evidence="1 5">Belongs to the metallo-dependent hydrolases superfamily. NagA family.</text>
</comment>
<dbReference type="NCBIfam" id="TIGR00221">
    <property type="entry name" value="nagA"/>
    <property type="match status" value="1"/>
</dbReference>
<evidence type="ECO:0000256" key="1">
    <source>
        <dbReference type="ARBA" id="ARBA00010716"/>
    </source>
</evidence>
<accession>A0A1Y2ST86</accession>
<keyword evidence="4 5" id="KW-0119">Carbohydrate metabolism</keyword>
<dbReference type="InterPro" id="IPR032466">
    <property type="entry name" value="Metal_Hydrolase"/>
</dbReference>
<evidence type="ECO:0000256" key="2">
    <source>
        <dbReference type="ARBA" id="ARBA00022723"/>
    </source>
</evidence>
<evidence type="ECO:0000256" key="7">
    <source>
        <dbReference type="PIRSR" id="PIRSR038994-2"/>
    </source>
</evidence>
<evidence type="ECO:0000313" key="11">
    <source>
        <dbReference type="Proteomes" id="UP000243540"/>
    </source>
</evidence>
<dbReference type="Pfam" id="PF01979">
    <property type="entry name" value="Amidohydro_1"/>
    <property type="match status" value="1"/>
</dbReference>
<dbReference type="SUPFAM" id="SSF51338">
    <property type="entry name" value="Composite domain of metallo-dependent hydrolases"/>
    <property type="match status" value="1"/>
</dbReference>